<evidence type="ECO:0000313" key="4">
    <source>
        <dbReference type="Proteomes" id="UP000193083"/>
    </source>
</evidence>
<dbReference type="OrthoDB" id="5825388at2"/>
<keyword evidence="4" id="KW-1185">Reference proteome</keyword>
<keyword evidence="1" id="KW-0812">Transmembrane</keyword>
<dbReference type="PANTHER" id="PTHR30373">
    <property type="entry name" value="UPF0603 PROTEIN YGCG"/>
    <property type="match status" value="1"/>
</dbReference>
<dbReference type="Proteomes" id="UP000193083">
    <property type="component" value="Unassembled WGS sequence"/>
</dbReference>
<name>A0A1X7PWJ9_9HYPH</name>
<protein>
    <submittedName>
        <fullName evidence="3">Putative membrane protein</fullName>
    </submittedName>
</protein>
<keyword evidence="1" id="KW-0472">Membrane</keyword>
<dbReference type="EMBL" id="FXBL01000004">
    <property type="protein sequence ID" value="SMH56529.1"/>
    <property type="molecule type" value="Genomic_DNA"/>
</dbReference>
<feature type="transmembrane region" description="Helical" evidence="1">
    <location>
        <begin position="71"/>
        <end position="90"/>
    </location>
</feature>
<feature type="transmembrane region" description="Helical" evidence="1">
    <location>
        <begin position="36"/>
        <end position="59"/>
    </location>
</feature>
<feature type="domain" description="TPM" evidence="2">
    <location>
        <begin position="107"/>
        <end position="185"/>
    </location>
</feature>
<organism evidence="3 4">
    <name type="scientific">Mesorhizobium australicum</name>
    <dbReference type="NCBI Taxonomy" id="536018"/>
    <lineage>
        <taxon>Bacteria</taxon>
        <taxon>Pseudomonadati</taxon>
        <taxon>Pseudomonadota</taxon>
        <taxon>Alphaproteobacteria</taxon>
        <taxon>Hyphomicrobiales</taxon>
        <taxon>Phyllobacteriaceae</taxon>
        <taxon>Mesorhizobium</taxon>
    </lineage>
</organism>
<dbReference type="RefSeq" id="WP_085467146.1">
    <property type="nucleotide sequence ID" value="NZ_FXBL01000004.1"/>
</dbReference>
<dbReference type="Pfam" id="PF04536">
    <property type="entry name" value="TPM_phosphatase"/>
    <property type="match status" value="1"/>
</dbReference>
<keyword evidence="1" id="KW-1133">Transmembrane helix</keyword>
<sequence>MSGEVDHSRVSAAIRQAETSTSGEIFCVLARASDGYFHVAAAVLAGAIMVLSLLVALWLEWGWRHVEASTFVLAQCLAFAAGVILLKAVPSLRIRLVPKRVRYAKAHANAMRQFLSRNVHTTSERTGVLIFVSLAERYAEVVADTGISEKVPQSEWNRIIADLVVAASQKRLTEGFESAVAAAGALLATHVPRGTRDRNELDDRLVEI</sequence>
<accession>A0A1X7PWJ9</accession>
<proteinExistence type="predicted"/>
<evidence type="ECO:0000259" key="2">
    <source>
        <dbReference type="Pfam" id="PF04536"/>
    </source>
</evidence>
<gene>
    <name evidence="3" type="ORF">SAMN02982922_5574</name>
</gene>
<dbReference type="AlphaFoldDB" id="A0A1X7PWJ9"/>
<dbReference type="InterPro" id="IPR007621">
    <property type="entry name" value="TPM_dom"/>
</dbReference>
<evidence type="ECO:0000256" key="1">
    <source>
        <dbReference type="SAM" id="Phobius"/>
    </source>
</evidence>
<dbReference type="Gene3D" id="3.10.310.50">
    <property type="match status" value="1"/>
</dbReference>
<evidence type="ECO:0000313" key="3">
    <source>
        <dbReference type="EMBL" id="SMH56529.1"/>
    </source>
</evidence>
<dbReference type="PANTHER" id="PTHR30373:SF8">
    <property type="entry name" value="BLL7265 PROTEIN"/>
    <property type="match status" value="1"/>
</dbReference>
<reference evidence="3 4" key="1">
    <citation type="submission" date="2017-04" db="EMBL/GenBank/DDBJ databases">
        <authorList>
            <person name="Afonso C.L."/>
            <person name="Miller P.J."/>
            <person name="Scott M.A."/>
            <person name="Spackman E."/>
            <person name="Goraichik I."/>
            <person name="Dimitrov K.M."/>
            <person name="Suarez D.L."/>
            <person name="Swayne D.E."/>
        </authorList>
    </citation>
    <scope>NUCLEOTIDE SEQUENCE [LARGE SCALE GENOMIC DNA]</scope>
    <source>
        <strain evidence="3 4">B5P</strain>
    </source>
</reference>